<name>A0AAV9NH75_9EURO</name>
<evidence type="ECO:0000313" key="2">
    <source>
        <dbReference type="EMBL" id="KAK5057870.1"/>
    </source>
</evidence>
<reference evidence="2 3" key="1">
    <citation type="submission" date="2023-08" db="EMBL/GenBank/DDBJ databases">
        <title>Black Yeasts Isolated from many extreme environments.</title>
        <authorList>
            <person name="Coleine C."/>
            <person name="Stajich J.E."/>
            <person name="Selbmann L."/>
        </authorList>
    </citation>
    <scope>NUCLEOTIDE SEQUENCE [LARGE SCALE GENOMIC DNA]</scope>
    <source>
        <strain evidence="2 3">CCFEE 5792</strain>
    </source>
</reference>
<dbReference type="GeneID" id="89980021"/>
<dbReference type="GO" id="GO:0004364">
    <property type="term" value="F:glutathione transferase activity"/>
    <property type="evidence" value="ECO:0007669"/>
    <property type="project" value="TreeGrafter"/>
</dbReference>
<sequence length="486" mass="55007">MAPGLHLDFHYDISCPYAYIASTLLPGLQRRHPTLTINYRPVLLGAIYRATSAPQGAGGSASDVFNPTKREVSGVGFGRTIRRLGVDYQSNPKHPIKTTKALRLLYCVEGQERVTLTGKLYQAYWVEQKDVSDTAELNGLVKDCKKLARGTKEKLLDLLGNGGFEGEKQRKQLEESTDLALQRGAFGVPGFWIQEEGRLYWGQDRLHFVEKALFAMEGAGQEQALEALVPRYVPHYQREIPQGEEVKLQFWYDFSSPWAFLGWTQLARLQRIFGSRLEIEMKPFLLGILFREIGAPNLPMGAISEFKRKYVGLDQGDWVKWWNDINRQNGRPDKNIDFKWADVFPIRTPTVLRAVLVEPRLVDILFRACWEQNKDVASEQVLHSVISEAGYDATKIISEANKPAIKEQLRALTKEAKDTGLCGVPSYRIFRRKIGQGDQAWSLSSEIIWGQDELAVVEDLISGWDGQSSIKDARKFAQSQRSSAKL</sequence>
<feature type="domain" description="DSBA-like thioredoxin" evidence="1">
    <location>
        <begin position="7"/>
        <end position="213"/>
    </location>
</feature>
<dbReference type="PANTHER" id="PTHR42943">
    <property type="entry name" value="GLUTATHIONE S-TRANSFERASE KAPPA"/>
    <property type="match status" value="1"/>
</dbReference>
<comment type="caution">
    <text evidence="2">The sequence shown here is derived from an EMBL/GenBank/DDBJ whole genome shotgun (WGS) entry which is preliminary data.</text>
</comment>
<dbReference type="SUPFAM" id="SSF52833">
    <property type="entry name" value="Thioredoxin-like"/>
    <property type="match status" value="2"/>
</dbReference>
<dbReference type="AlphaFoldDB" id="A0AAV9NH75"/>
<evidence type="ECO:0000259" key="1">
    <source>
        <dbReference type="Pfam" id="PF01323"/>
    </source>
</evidence>
<protein>
    <recommendedName>
        <fullName evidence="1">DSBA-like thioredoxin domain-containing protein</fullName>
    </recommendedName>
</protein>
<organism evidence="2 3">
    <name type="scientific">Exophiala bonariae</name>
    <dbReference type="NCBI Taxonomy" id="1690606"/>
    <lineage>
        <taxon>Eukaryota</taxon>
        <taxon>Fungi</taxon>
        <taxon>Dikarya</taxon>
        <taxon>Ascomycota</taxon>
        <taxon>Pezizomycotina</taxon>
        <taxon>Eurotiomycetes</taxon>
        <taxon>Chaetothyriomycetidae</taxon>
        <taxon>Chaetothyriales</taxon>
        <taxon>Herpotrichiellaceae</taxon>
        <taxon>Exophiala</taxon>
    </lineage>
</organism>
<dbReference type="RefSeq" id="XP_064708988.1">
    <property type="nucleotide sequence ID" value="XM_064855399.1"/>
</dbReference>
<dbReference type="GO" id="GO:0005777">
    <property type="term" value="C:peroxisome"/>
    <property type="evidence" value="ECO:0007669"/>
    <property type="project" value="TreeGrafter"/>
</dbReference>
<accession>A0AAV9NH75</accession>
<dbReference type="Proteomes" id="UP001358417">
    <property type="component" value="Unassembled WGS sequence"/>
</dbReference>
<dbReference type="GO" id="GO:0006749">
    <property type="term" value="P:glutathione metabolic process"/>
    <property type="evidence" value="ECO:0007669"/>
    <property type="project" value="TreeGrafter"/>
</dbReference>
<dbReference type="Pfam" id="PF01323">
    <property type="entry name" value="DSBA"/>
    <property type="match status" value="2"/>
</dbReference>
<dbReference type="InterPro" id="IPR051924">
    <property type="entry name" value="GST_Kappa/NadH"/>
</dbReference>
<dbReference type="GO" id="GO:0005739">
    <property type="term" value="C:mitochondrion"/>
    <property type="evidence" value="ECO:0007669"/>
    <property type="project" value="TreeGrafter"/>
</dbReference>
<gene>
    <name evidence="2" type="ORF">LTR84_011871</name>
</gene>
<dbReference type="Gene3D" id="3.40.30.10">
    <property type="entry name" value="Glutaredoxin"/>
    <property type="match status" value="2"/>
</dbReference>
<dbReference type="InterPro" id="IPR001853">
    <property type="entry name" value="DSBA-like_thioredoxin_dom"/>
</dbReference>
<dbReference type="PANTHER" id="PTHR42943:SF2">
    <property type="entry name" value="GLUTATHIONE S-TRANSFERASE KAPPA 1"/>
    <property type="match status" value="1"/>
</dbReference>
<proteinExistence type="predicted"/>
<feature type="domain" description="DSBA-like thioredoxin" evidence="1">
    <location>
        <begin position="248"/>
        <end position="461"/>
    </location>
</feature>
<dbReference type="EMBL" id="JAVRRD010000006">
    <property type="protein sequence ID" value="KAK5057870.1"/>
    <property type="molecule type" value="Genomic_DNA"/>
</dbReference>
<evidence type="ECO:0000313" key="3">
    <source>
        <dbReference type="Proteomes" id="UP001358417"/>
    </source>
</evidence>
<dbReference type="GO" id="GO:0004602">
    <property type="term" value="F:glutathione peroxidase activity"/>
    <property type="evidence" value="ECO:0007669"/>
    <property type="project" value="TreeGrafter"/>
</dbReference>
<dbReference type="InterPro" id="IPR036249">
    <property type="entry name" value="Thioredoxin-like_sf"/>
</dbReference>
<keyword evidence="3" id="KW-1185">Reference proteome</keyword>